<evidence type="ECO:0000259" key="6">
    <source>
        <dbReference type="PROSITE" id="PS50850"/>
    </source>
</evidence>
<dbReference type="InterPro" id="IPR011701">
    <property type="entry name" value="MFS"/>
</dbReference>
<comment type="caution">
    <text evidence="7">The sequence shown here is derived from an EMBL/GenBank/DDBJ whole genome shotgun (WGS) entry which is preliminary data.</text>
</comment>
<feature type="domain" description="Major facilitator superfamily (MFS) profile" evidence="6">
    <location>
        <begin position="39"/>
        <end position="429"/>
    </location>
</feature>
<feature type="transmembrane region" description="Helical" evidence="5">
    <location>
        <begin position="404"/>
        <end position="424"/>
    </location>
</feature>
<dbReference type="CDD" id="cd17355">
    <property type="entry name" value="MFS_YcxA_like"/>
    <property type="match status" value="1"/>
</dbReference>
<evidence type="ECO:0000256" key="1">
    <source>
        <dbReference type="ARBA" id="ARBA00022692"/>
    </source>
</evidence>
<dbReference type="SUPFAM" id="SSF103473">
    <property type="entry name" value="MFS general substrate transporter"/>
    <property type="match status" value="1"/>
</dbReference>
<dbReference type="Gene3D" id="1.20.1250.20">
    <property type="entry name" value="MFS general substrate transporter like domains"/>
    <property type="match status" value="2"/>
</dbReference>
<feature type="transmembrane region" description="Helical" evidence="5">
    <location>
        <begin position="248"/>
        <end position="274"/>
    </location>
</feature>
<dbReference type="InterPro" id="IPR050327">
    <property type="entry name" value="Proton-linked_MCT"/>
</dbReference>
<dbReference type="EMBL" id="JAXIVU010000001">
    <property type="protein sequence ID" value="MDY7218071.1"/>
    <property type="molecule type" value="Genomic_DNA"/>
</dbReference>
<name>A0ABU5GPI2_9GAMM</name>
<feature type="transmembrane region" description="Helical" evidence="5">
    <location>
        <begin position="375"/>
        <end position="398"/>
    </location>
</feature>
<dbReference type="InterPro" id="IPR020846">
    <property type="entry name" value="MFS_dom"/>
</dbReference>
<keyword evidence="3 5" id="KW-0472">Membrane</keyword>
<keyword evidence="1 5" id="KW-0812">Transmembrane</keyword>
<evidence type="ECO:0000313" key="7">
    <source>
        <dbReference type="EMBL" id="MDY7218071.1"/>
    </source>
</evidence>
<feature type="region of interest" description="Disordered" evidence="4">
    <location>
        <begin position="1"/>
        <end position="20"/>
    </location>
</feature>
<dbReference type="InterPro" id="IPR036259">
    <property type="entry name" value="MFS_trans_sf"/>
</dbReference>
<feature type="transmembrane region" description="Helical" evidence="5">
    <location>
        <begin position="35"/>
        <end position="58"/>
    </location>
</feature>
<dbReference type="PANTHER" id="PTHR11360">
    <property type="entry name" value="MONOCARBOXYLATE TRANSPORTER"/>
    <property type="match status" value="1"/>
</dbReference>
<feature type="transmembrane region" description="Helical" evidence="5">
    <location>
        <begin position="104"/>
        <end position="123"/>
    </location>
</feature>
<sequence>MPHSPDITAQPAAKPRADSLNSPSLAALYPDQRQAWLVVAGMAVTLCILFGSTLNSFGVFIPLITQTLGSNHEQAGNIASAFMLTMTLAMPLAGWLLDRIGPRTVMSTGAALMGLGYLLASISHDLNSITLAMAVSGAGIGASTYVPAIALVMRWIDLKHQGLALGVMLSGGSIGAMIFPILLTHIAQLYSWRVAMQCIAALALLVCVPILLWLARLPKQALLGSAAHIHQQNLPGKSIPQALRMPRYWLWVALQILMTLSSLGILVNVIPYLISIGYSPHEAATTFAFKSVAGLVGSFTFGLLSSRWDVKPLLMMGTAIGGLGILALLLAHDPSFGFIAVVTFTVAWGATFNLVNQLSPMLMEHTIGQRNFGTLLGVGNLIAGVGAAFSPKLVGYLLDSSGSYSTALILCAGCMLGALIPIAFQPKRMSVSHE</sequence>
<gene>
    <name evidence="7" type="ORF">TOI97_00520</name>
</gene>
<dbReference type="PROSITE" id="PS50850">
    <property type="entry name" value="MFS"/>
    <property type="match status" value="1"/>
</dbReference>
<evidence type="ECO:0000256" key="5">
    <source>
        <dbReference type="SAM" id="Phobius"/>
    </source>
</evidence>
<feature type="transmembrane region" description="Helical" evidence="5">
    <location>
        <begin position="194"/>
        <end position="215"/>
    </location>
</feature>
<feature type="transmembrane region" description="Helical" evidence="5">
    <location>
        <begin position="286"/>
        <end position="306"/>
    </location>
</feature>
<feature type="transmembrane region" description="Helical" evidence="5">
    <location>
        <begin position="78"/>
        <end position="97"/>
    </location>
</feature>
<dbReference type="RefSeq" id="WP_321552176.1">
    <property type="nucleotide sequence ID" value="NZ_JAXIVU010000001.1"/>
</dbReference>
<evidence type="ECO:0000313" key="8">
    <source>
        <dbReference type="Proteomes" id="UP001294570"/>
    </source>
</evidence>
<evidence type="ECO:0000256" key="2">
    <source>
        <dbReference type="ARBA" id="ARBA00022989"/>
    </source>
</evidence>
<feature type="transmembrane region" description="Helical" evidence="5">
    <location>
        <begin position="129"/>
        <end position="151"/>
    </location>
</feature>
<proteinExistence type="predicted"/>
<feature type="transmembrane region" description="Helical" evidence="5">
    <location>
        <begin position="336"/>
        <end position="355"/>
    </location>
</feature>
<evidence type="ECO:0000256" key="3">
    <source>
        <dbReference type="ARBA" id="ARBA00023136"/>
    </source>
</evidence>
<keyword evidence="2 5" id="KW-1133">Transmembrane helix</keyword>
<feature type="transmembrane region" description="Helical" evidence="5">
    <location>
        <begin position="163"/>
        <end position="182"/>
    </location>
</feature>
<keyword evidence="8" id="KW-1185">Reference proteome</keyword>
<dbReference type="PANTHER" id="PTHR11360:SF290">
    <property type="entry name" value="MONOCARBOXYLATE MFS PERMEASE"/>
    <property type="match status" value="1"/>
</dbReference>
<reference evidence="7 8" key="1">
    <citation type="submission" date="2023-12" db="EMBL/GenBank/DDBJ databases">
        <title>Denitrificimonas halotolerans sp. nov.,a novel species isolated from landfill leachate.</title>
        <authorList>
            <person name="Wang S."/>
        </authorList>
    </citation>
    <scope>NUCLEOTIDE SEQUENCE [LARGE SCALE GENOMIC DNA]</scope>
    <source>
        <strain evidence="7 8">JX-1</strain>
    </source>
</reference>
<organism evidence="7 8">
    <name type="scientific">Denitrificimonas halotolerans</name>
    <dbReference type="NCBI Taxonomy" id="3098930"/>
    <lineage>
        <taxon>Bacteria</taxon>
        <taxon>Pseudomonadati</taxon>
        <taxon>Pseudomonadota</taxon>
        <taxon>Gammaproteobacteria</taxon>
        <taxon>Pseudomonadales</taxon>
        <taxon>Pseudomonadaceae</taxon>
        <taxon>Denitrificimonas</taxon>
    </lineage>
</organism>
<evidence type="ECO:0000256" key="4">
    <source>
        <dbReference type="SAM" id="MobiDB-lite"/>
    </source>
</evidence>
<dbReference type="Pfam" id="PF07690">
    <property type="entry name" value="MFS_1"/>
    <property type="match status" value="1"/>
</dbReference>
<feature type="transmembrane region" description="Helical" evidence="5">
    <location>
        <begin position="313"/>
        <end position="330"/>
    </location>
</feature>
<protein>
    <submittedName>
        <fullName evidence="7">MFS transporter</fullName>
    </submittedName>
</protein>
<accession>A0ABU5GPI2</accession>
<dbReference type="Proteomes" id="UP001294570">
    <property type="component" value="Unassembled WGS sequence"/>
</dbReference>